<evidence type="ECO:0000256" key="6">
    <source>
        <dbReference type="ARBA" id="ARBA00022968"/>
    </source>
</evidence>
<dbReference type="EMBL" id="BLKM01005036">
    <property type="protein sequence ID" value="GFG33171.1"/>
    <property type="molecule type" value="Genomic_DNA"/>
</dbReference>
<dbReference type="PANTHER" id="PTHR11214:SF314">
    <property type="entry name" value="HEXOSYLTRANSFERASE"/>
    <property type="match status" value="1"/>
</dbReference>
<accession>A0A6L2PKT1</accession>
<evidence type="ECO:0000256" key="1">
    <source>
        <dbReference type="ARBA" id="ARBA00004323"/>
    </source>
</evidence>
<dbReference type="Pfam" id="PF01762">
    <property type="entry name" value="Galactosyl_T"/>
    <property type="match status" value="1"/>
</dbReference>
<dbReference type="AlphaFoldDB" id="A0A6L2PKT1"/>
<name>A0A6L2PKT1_COPFO</name>
<evidence type="ECO:0000313" key="13">
    <source>
        <dbReference type="Proteomes" id="UP000502823"/>
    </source>
</evidence>
<comment type="similarity">
    <text evidence="2 11">Belongs to the glycosyltransferase 31 family.</text>
</comment>
<evidence type="ECO:0000256" key="8">
    <source>
        <dbReference type="ARBA" id="ARBA00023034"/>
    </source>
</evidence>
<organism evidence="12 13">
    <name type="scientific">Coptotermes formosanus</name>
    <name type="common">Formosan subterranean termite</name>
    <dbReference type="NCBI Taxonomy" id="36987"/>
    <lineage>
        <taxon>Eukaryota</taxon>
        <taxon>Metazoa</taxon>
        <taxon>Ecdysozoa</taxon>
        <taxon>Arthropoda</taxon>
        <taxon>Hexapoda</taxon>
        <taxon>Insecta</taxon>
        <taxon>Pterygota</taxon>
        <taxon>Neoptera</taxon>
        <taxon>Polyneoptera</taxon>
        <taxon>Dictyoptera</taxon>
        <taxon>Blattodea</taxon>
        <taxon>Blattoidea</taxon>
        <taxon>Termitoidae</taxon>
        <taxon>Rhinotermitidae</taxon>
        <taxon>Coptotermes</taxon>
    </lineage>
</organism>
<keyword evidence="13" id="KW-1185">Reference proteome</keyword>
<proteinExistence type="inferred from homology"/>
<gene>
    <name evidence="12" type="ORF">Cfor_06755</name>
</gene>
<dbReference type="OrthoDB" id="5512589at2759"/>
<keyword evidence="7" id="KW-1133">Transmembrane helix</keyword>
<keyword evidence="9" id="KW-0472">Membrane</keyword>
<dbReference type="Gene3D" id="3.90.550.50">
    <property type="match status" value="1"/>
</dbReference>
<dbReference type="PANTHER" id="PTHR11214">
    <property type="entry name" value="BETA-1,3-N-ACETYLGLUCOSAMINYLTRANSFERASE"/>
    <property type="match status" value="1"/>
</dbReference>
<dbReference type="InParanoid" id="A0A6L2PKT1"/>
<dbReference type="FunFam" id="3.90.550.50:FF:000001">
    <property type="entry name" value="Hexosyltransferase"/>
    <property type="match status" value="1"/>
</dbReference>
<keyword evidence="3 11" id="KW-0328">Glycosyltransferase</keyword>
<evidence type="ECO:0000256" key="11">
    <source>
        <dbReference type="RuleBase" id="RU363063"/>
    </source>
</evidence>
<keyword evidence="8 11" id="KW-0333">Golgi apparatus</keyword>
<evidence type="ECO:0000256" key="10">
    <source>
        <dbReference type="ARBA" id="ARBA00023180"/>
    </source>
</evidence>
<keyword evidence="6" id="KW-0735">Signal-anchor</keyword>
<comment type="caution">
    <text evidence="12">The sequence shown here is derived from an EMBL/GenBank/DDBJ whole genome shotgun (WGS) entry which is preliminary data.</text>
</comment>
<dbReference type="GO" id="GO:0000139">
    <property type="term" value="C:Golgi membrane"/>
    <property type="evidence" value="ECO:0007669"/>
    <property type="project" value="UniProtKB-SubCell"/>
</dbReference>
<evidence type="ECO:0000256" key="5">
    <source>
        <dbReference type="ARBA" id="ARBA00022692"/>
    </source>
</evidence>
<evidence type="ECO:0000256" key="2">
    <source>
        <dbReference type="ARBA" id="ARBA00008661"/>
    </source>
</evidence>
<protein>
    <recommendedName>
        <fullName evidence="11">Hexosyltransferase</fullName>
        <ecNumber evidence="11">2.4.1.-</ecNumber>
    </recommendedName>
</protein>
<evidence type="ECO:0000256" key="9">
    <source>
        <dbReference type="ARBA" id="ARBA00023136"/>
    </source>
</evidence>
<comment type="subcellular location">
    <subcellularLocation>
        <location evidence="1 11">Golgi apparatus membrane</location>
        <topology evidence="1 11">Single-pass type II membrane protein</topology>
    </subcellularLocation>
</comment>
<reference evidence="13" key="1">
    <citation type="submission" date="2020-01" db="EMBL/GenBank/DDBJ databases">
        <title>Draft genome sequence of the Termite Coptotermes fromosanus.</title>
        <authorList>
            <person name="Itakura S."/>
            <person name="Yosikawa Y."/>
            <person name="Umezawa K."/>
        </authorList>
    </citation>
    <scope>NUCLEOTIDE SEQUENCE [LARGE SCALE GENOMIC DNA]</scope>
</reference>
<dbReference type="EC" id="2.4.1.-" evidence="11"/>
<evidence type="ECO:0000313" key="12">
    <source>
        <dbReference type="EMBL" id="GFG33171.1"/>
    </source>
</evidence>
<dbReference type="Proteomes" id="UP000502823">
    <property type="component" value="Unassembled WGS sequence"/>
</dbReference>
<dbReference type="GO" id="GO:0006493">
    <property type="term" value="P:protein O-linked glycosylation"/>
    <property type="evidence" value="ECO:0007669"/>
    <property type="project" value="TreeGrafter"/>
</dbReference>
<keyword evidence="4" id="KW-0808">Transferase</keyword>
<dbReference type="GO" id="GO:0016758">
    <property type="term" value="F:hexosyltransferase activity"/>
    <property type="evidence" value="ECO:0007669"/>
    <property type="project" value="InterPro"/>
</dbReference>
<sequence length="475" mass="54460">MVYVTVHAFDKESAMFSAQSGKFETHFCQQNRVTDSFARSVTDSFARNVRDSFARSVTDSFVRSVRDSFARNVTDSFVRSVRDSFARSVRDSFARSVTDSFARSVRDSFARNVRDRFARNVTDSFVRSVTDSFVRTRMSTLLSAKGGDSQDRSQGNRLPEADEQFEWLHRTRDVRQYVLPDVVTTILDPNITCGDTLRILMLVTSAPNNIEQRQAVRDTWGYAARLPNTRLLFFLGHDGNSWPPRTTESVLSEAQKHGDIVVEDFIDSYTNLTLKSVFMLKWVVNHCRSVPFVLKTDDDMLINIRGLMKELNNSRYKPSQPLVMGRIQRGAMPFRDRSSKWYLPYWLYQEKRLPTFAAGTGYVMTQKAVADVYSKSLDIPLVPLEDVFITGLVASRNLHIPLISIRRFHNDKPRLLHPCLYHHFLTAHELTPAQLRGLWSALTRLNPADCDSYFVRLLARTFGAGSYEVITDVVW</sequence>
<evidence type="ECO:0000256" key="7">
    <source>
        <dbReference type="ARBA" id="ARBA00022989"/>
    </source>
</evidence>
<keyword evidence="5" id="KW-0812">Transmembrane</keyword>
<evidence type="ECO:0000256" key="4">
    <source>
        <dbReference type="ARBA" id="ARBA00022679"/>
    </source>
</evidence>
<dbReference type="InterPro" id="IPR002659">
    <property type="entry name" value="Glyco_trans_31"/>
</dbReference>
<keyword evidence="10" id="KW-0325">Glycoprotein</keyword>
<evidence type="ECO:0000256" key="3">
    <source>
        <dbReference type="ARBA" id="ARBA00022676"/>
    </source>
</evidence>